<accession>A0A3D0WBD7</accession>
<keyword evidence="1" id="KW-0029">Amino-acid transport</keyword>
<dbReference type="Gene3D" id="3.40.50.2300">
    <property type="match status" value="2"/>
</dbReference>
<proteinExistence type="predicted"/>
<dbReference type="AlphaFoldDB" id="A0A3D0WBD7"/>
<evidence type="ECO:0000256" key="2">
    <source>
        <dbReference type="SAM" id="SignalP"/>
    </source>
</evidence>
<dbReference type="PANTHER" id="PTHR30483:SF6">
    <property type="entry name" value="PERIPLASMIC BINDING PROTEIN OF ABC TRANSPORTER FOR NATURAL AMINO ACIDS"/>
    <property type="match status" value="1"/>
</dbReference>
<dbReference type="InterPro" id="IPR028082">
    <property type="entry name" value="Peripla_BP_I"/>
</dbReference>
<evidence type="ECO:0000313" key="4">
    <source>
        <dbReference type="Proteomes" id="UP000262699"/>
    </source>
</evidence>
<keyword evidence="2" id="KW-0732">Signal</keyword>
<dbReference type="EMBL" id="DOYJ01000085">
    <property type="protein sequence ID" value="HCB75063.1"/>
    <property type="molecule type" value="Genomic_DNA"/>
</dbReference>
<keyword evidence="1" id="KW-0813">Transport</keyword>
<feature type="chain" id="PRO_5017644525" evidence="2">
    <location>
        <begin position="29"/>
        <end position="346"/>
    </location>
</feature>
<dbReference type="PANTHER" id="PTHR30483">
    <property type="entry name" value="LEUCINE-SPECIFIC-BINDING PROTEIN"/>
    <property type="match status" value="1"/>
</dbReference>
<organism evidence="3 4">
    <name type="scientific">Sphingomonas bacterium</name>
    <dbReference type="NCBI Taxonomy" id="1895847"/>
    <lineage>
        <taxon>Bacteria</taxon>
        <taxon>Pseudomonadati</taxon>
        <taxon>Pseudomonadota</taxon>
        <taxon>Alphaproteobacteria</taxon>
        <taxon>Sphingomonadales</taxon>
        <taxon>Sphingomonadaceae</taxon>
        <taxon>Sphingomonas</taxon>
    </lineage>
</organism>
<dbReference type="Proteomes" id="UP000262699">
    <property type="component" value="Unassembled WGS sequence"/>
</dbReference>
<name>A0A3D0WBD7_9SPHN</name>
<evidence type="ECO:0000256" key="1">
    <source>
        <dbReference type="ARBA" id="ARBA00022970"/>
    </source>
</evidence>
<gene>
    <name evidence="3" type="ORF">DEP91_02655</name>
</gene>
<dbReference type="GO" id="GO:0006865">
    <property type="term" value="P:amino acid transport"/>
    <property type="evidence" value="ECO:0007669"/>
    <property type="project" value="UniProtKB-KW"/>
</dbReference>
<evidence type="ECO:0000313" key="3">
    <source>
        <dbReference type="EMBL" id="HCB75063.1"/>
    </source>
</evidence>
<reference evidence="3 4" key="1">
    <citation type="journal article" date="2018" name="Nat. Biotechnol.">
        <title>A standardized bacterial taxonomy based on genome phylogeny substantially revises the tree of life.</title>
        <authorList>
            <person name="Parks D.H."/>
            <person name="Chuvochina M."/>
            <person name="Waite D.W."/>
            <person name="Rinke C."/>
            <person name="Skarshewski A."/>
            <person name="Chaumeil P.A."/>
            <person name="Hugenholtz P."/>
        </authorList>
    </citation>
    <scope>NUCLEOTIDE SEQUENCE [LARGE SCALE GENOMIC DNA]</scope>
    <source>
        <strain evidence="3">UBA9015</strain>
    </source>
</reference>
<protein>
    <submittedName>
        <fullName evidence="3">Uncharacterized protein</fullName>
    </submittedName>
</protein>
<dbReference type="SUPFAM" id="SSF53822">
    <property type="entry name" value="Periplasmic binding protein-like I"/>
    <property type="match status" value="1"/>
</dbReference>
<sequence>MDRRAALAFLRSSLVAAASASVVSPVWAAAKVDKRPVALLIPRTGPRAALGTSMERAAMLAEKTPGRLIVFDTGGTAAGAQAAAVAAMKRKVAMILGPLLAEEVGPVAGVAGASVPVLAFTNDPGARAPGAFTMGITARQSTGAILRYARSRGVRRVATIADGSRWAVAAAEAAAALQGELNLDVRRIDVAAGQPLPAAGDAPDAVLIPGGGDPVMAAARNLKDTGIQLLGTVQALDHRPASLAVLDGAWLASPDPAAFAAFSQAYESRMGGNAGVIAALAYDAAAISKTLREKNALSRAGLLAEPGFDTATGPLRFREDGSVARDMAIVVAGPEGYAKVATSRGA</sequence>
<dbReference type="InterPro" id="IPR051010">
    <property type="entry name" value="BCAA_transport"/>
</dbReference>
<comment type="caution">
    <text evidence="3">The sequence shown here is derived from an EMBL/GenBank/DDBJ whole genome shotgun (WGS) entry which is preliminary data.</text>
</comment>
<feature type="signal peptide" evidence="2">
    <location>
        <begin position="1"/>
        <end position="28"/>
    </location>
</feature>